<organism evidence="2 3">
    <name type="scientific">Polarella glacialis</name>
    <name type="common">Dinoflagellate</name>
    <dbReference type="NCBI Taxonomy" id="89957"/>
    <lineage>
        <taxon>Eukaryota</taxon>
        <taxon>Sar</taxon>
        <taxon>Alveolata</taxon>
        <taxon>Dinophyceae</taxon>
        <taxon>Suessiales</taxon>
        <taxon>Suessiaceae</taxon>
        <taxon>Polarella</taxon>
    </lineage>
</organism>
<name>A0A813HWG2_POLGL</name>
<accession>A0A813HWG2</accession>
<dbReference type="AlphaFoldDB" id="A0A813HWG2"/>
<sequence>MIDRAGAPINYKYSSSTRPGDLCQPTKYVFKKAGHEALKKVHKQDTMPSSLKGTVGSSGPRVNAAASTKAQLLRGGKSLAQRLASLGSQGSQAWKAVANSKEWGDKLQMLPKPCTTHKC</sequence>
<keyword evidence="3" id="KW-1185">Reference proteome</keyword>
<evidence type="ECO:0000313" key="3">
    <source>
        <dbReference type="Proteomes" id="UP000654075"/>
    </source>
</evidence>
<proteinExistence type="predicted"/>
<dbReference type="EMBL" id="CAJNNV010032978">
    <property type="protein sequence ID" value="CAE8641713.1"/>
    <property type="molecule type" value="Genomic_DNA"/>
</dbReference>
<reference evidence="2" key="1">
    <citation type="submission" date="2021-02" db="EMBL/GenBank/DDBJ databases">
        <authorList>
            <person name="Dougan E. K."/>
            <person name="Rhodes N."/>
            <person name="Thang M."/>
            <person name="Chan C."/>
        </authorList>
    </citation>
    <scope>NUCLEOTIDE SEQUENCE</scope>
</reference>
<feature type="region of interest" description="Disordered" evidence="1">
    <location>
        <begin position="39"/>
        <end position="62"/>
    </location>
</feature>
<protein>
    <submittedName>
        <fullName evidence="2">Uncharacterized protein</fullName>
    </submittedName>
</protein>
<dbReference type="Proteomes" id="UP000654075">
    <property type="component" value="Unassembled WGS sequence"/>
</dbReference>
<evidence type="ECO:0000256" key="1">
    <source>
        <dbReference type="SAM" id="MobiDB-lite"/>
    </source>
</evidence>
<evidence type="ECO:0000313" key="2">
    <source>
        <dbReference type="EMBL" id="CAE8641713.1"/>
    </source>
</evidence>
<comment type="caution">
    <text evidence="2">The sequence shown here is derived from an EMBL/GenBank/DDBJ whole genome shotgun (WGS) entry which is preliminary data.</text>
</comment>
<gene>
    <name evidence="2" type="ORF">PGLA1383_LOCUS56327</name>
</gene>
<feature type="compositionally biased region" description="Polar residues" evidence="1">
    <location>
        <begin position="46"/>
        <end position="57"/>
    </location>
</feature>